<sequence>MENLMCTEGAPRARSASPYAWGPGARVRAPGGVQGRSPTPIAKMSISRQARGLLRHLVTHHTTLPTFLVRGRSTSR</sequence>
<accession>A0A9Q1CB58</accession>
<gene>
    <name evidence="1" type="ORF">HOLleu_12307</name>
</gene>
<evidence type="ECO:0000313" key="1">
    <source>
        <dbReference type="EMBL" id="KAJ8041480.1"/>
    </source>
</evidence>
<reference evidence="1" key="1">
    <citation type="submission" date="2021-10" db="EMBL/GenBank/DDBJ databases">
        <title>Tropical sea cucumber genome reveals ecological adaptation and Cuvierian tubules defense mechanism.</title>
        <authorList>
            <person name="Chen T."/>
        </authorList>
    </citation>
    <scope>NUCLEOTIDE SEQUENCE</scope>
    <source>
        <strain evidence="1">Nanhai2018</strain>
        <tissue evidence="1">Muscle</tissue>
    </source>
</reference>
<comment type="caution">
    <text evidence="1">The sequence shown here is derived from an EMBL/GenBank/DDBJ whole genome shotgun (WGS) entry which is preliminary data.</text>
</comment>
<proteinExistence type="predicted"/>
<protein>
    <submittedName>
        <fullName evidence="1">Uncharacterized protein</fullName>
    </submittedName>
</protein>
<evidence type="ECO:0000313" key="2">
    <source>
        <dbReference type="Proteomes" id="UP001152320"/>
    </source>
</evidence>
<keyword evidence="2" id="KW-1185">Reference proteome</keyword>
<dbReference type="AlphaFoldDB" id="A0A9Q1CB58"/>
<dbReference type="Proteomes" id="UP001152320">
    <property type="component" value="Chromosome 5"/>
</dbReference>
<name>A0A9Q1CB58_HOLLE</name>
<organism evidence="1 2">
    <name type="scientific">Holothuria leucospilota</name>
    <name type="common">Black long sea cucumber</name>
    <name type="synonym">Mertensiothuria leucospilota</name>
    <dbReference type="NCBI Taxonomy" id="206669"/>
    <lineage>
        <taxon>Eukaryota</taxon>
        <taxon>Metazoa</taxon>
        <taxon>Echinodermata</taxon>
        <taxon>Eleutherozoa</taxon>
        <taxon>Echinozoa</taxon>
        <taxon>Holothuroidea</taxon>
        <taxon>Aspidochirotacea</taxon>
        <taxon>Aspidochirotida</taxon>
        <taxon>Holothuriidae</taxon>
        <taxon>Holothuria</taxon>
    </lineage>
</organism>
<dbReference type="EMBL" id="JAIZAY010000005">
    <property type="protein sequence ID" value="KAJ8041480.1"/>
    <property type="molecule type" value="Genomic_DNA"/>
</dbReference>